<evidence type="ECO:0000313" key="1">
    <source>
        <dbReference type="EMBL" id="KYO26832.1"/>
    </source>
</evidence>
<keyword evidence="2" id="KW-1185">Reference proteome</keyword>
<comment type="caution">
    <text evidence="1">The sequence shown here is derived from an EMBL/GenBank/DDBJ whole genome shotgun (WGS) entry which is preliminary data.</text>
</comment>
<proteinExistence type="predicted"/>
<accession>A0A151MQP9</accession>
<protein>
    <submittedName>
        <fullName evidence="1">Uncharacterized protein</fullName>
    </submittedName>
</protein>
<dbReference type="AlphaFoldDB" id="A0A151MQP9"/>
<organism evidence="1 2">
    <name type="scientific">Alligator mississippiensis</name>
    <name type="common">American alligator</name>
    <dbReference type="NCBI Taxonomy" id="8496"/>
    <lineage>
        <taxon>Eukaryota</taxon>
        <taxon>Metazoa</taxon>
        <taxon>Chordata</taxon>
        <taxon>Craniata</taxon>
        <taxon>Vertebrata</taxon>
        <taxon>Euteleostomi</taxon>
        <taxon>Archelosauria</taxon>
        <taxon>Archosauria</taxon>
        <taxon>Crocodylia</taxon>
        <taxon>Alligatoridae</taxon>
        <taxon>Alligatorinae</taxon>
        <taxon>Alligator</taxon>
    </lineage>
</organism>
<name>A0A151MQP9_ALLMI</name>
<dbReference type="EMBL" id="AKHW03005461">
    <property type="protein sequence ID" value="KYO26832.1"/>
    <property type="molecule type" value="Genomic_DNA"/>
</dbReference>
<evidence type="ECO:0000313" key="2">
    <source>
        <dbReference type="Proteomes" id="UP000050525"/>
    </source>
</evidence>
<gene>
    <name evidence="1" type="ORF">Y1Q_0019276</name>
</gene>
<dbReference type="Proteomes" id="UP000050525">
    <property type="component" value="Unassembled WGS sequence"/>
</dbReference>
<reference evidence="1 2" key="1">
    <citation type="journal article" date="2012" name="Genome Biol.">
        <title>Sequencing three crocodilian genomes to illuminate the evolution of archosaurs and amniotes.</title>
        <authorList>
            <person name="St John J.A."/>
            <person name="Braun E.L."/>
            <person name="Isberg S.R."/>
            <person name="Miles L.G."/>
            <person name="Chong A.Y."/>
            <person name="Gongora J."/>
            <person name="Dalzell P."/>
            <person name="Moran C."/>
            <person name="Bed'hom B."/>
            <person name="Abzhanov A."/>
            <person name="Burgess S.C."/>
            <person name="Cooksey A.M."/>
            <person name="Castoe T.A."/>
            <person name="Crawford N.G."/>
            <person name="Densmore L.D."/>
            <person name="Drew J.C."/>
            <person name="Edwards S.V."/>
            <person name="Faircloth B.C."/>
            <person name="Fujita M.K."/>
            <person name="Greenwold M.J."/>
            <person name="Hoffmann F.G."/>
            <person name="Howard J.M."/>
            <person name="Iguchi T."/>
            <person name="Janes D.E."/>
            <person name="Khan S.Y."/>
            <person name="Kohno S."/>
            <person name="de Koning A.J."/>
            <person name="Lance S.L."/>
            <person name="McCarthy F.M."/>
            <person name="McCormack J.E."/>
            <person name="Merchant M.E."/>
            <person name="Peterson D.G."/>
            <person name="Pollock D.D."/>
            <person name="Pourmand N."/>
            <person name="Raney B.J."/>
            <person name="Roessler K.A."/>
            <person name="Sanford J.R."/>
            <person name="Sawyer R.H."/>
            <person name="Schmidt C.J."/>
            <person name="Triplett E.W."/>
            <person name="Tuberville T.D."/>
            <person name="Venegas-Anaya M."/>
            <person name="Howard J.T."/>
            <person name="Jarvis E.D."/>
            <person name="Guillette L.J.Jr."/>
            <person name="Glenn T.C."/>
            <person name="Green R.E."/>
            <person name="Ray D.A."/>
        </authorList>
    </citation>
    <scope>NUCLEOTIDE SEQUENCE [LARGE SCALE GENOMIC DNA]</scope>
    <source>
        <strain evidence="1">KSC_2009_1</strain>
    </source>
</reference>
<sequence>MQKQGPWPDLTLISWFSEYLLIIKQETALLASDNAFAGKQILKLLENVGNLLNSGCRLFSVKKIQQ</sequence>